<evidence type="ECO:0000313" key="2">
    <source>
        <dbReference type="EMBL" id="JAH26500.1"/>
    </source>
</evidence>
<protein>
    <submittedName>
        <fullName evidence="2">Uncharacterized protein</fullName>
    </submittedName>
</protein>
<feature type="transmembrane region" description="Helical" evidence="1">
    <location>
        <begin position="24"/>
        <end position="42"/>
    </location>
</feature>
<evidence type="ECO:0000256" key="1">
    <source>
        <dbReference type="SAM" id="Phobius"/>
    </source>
</evidence>
<keyword evidence="1" id="KW-0812">Transmembrane</keyword>
<proteinExistence type="predicted"/>
<name>A0A0E9RDE3_ANGAN</name>
<reference evidence="2" key="2">
    <citation type="journal article" date="2015" name="Fish Shellfish Immunol.">
        <title>Early steps in the European eel (Anguilla anguilla)-Vibrio vulnificus interaction in the gills: Role of the RtxA13 toxin.</title>
        <authorList>
            <person name="Callol A."/>
            <person name="Pajuelo D."/>
            <person name="Ebbesson L."/>
            <person name="Teles M."/>
            <person name="MacKenzie S."/>
            <person name="Amaro C."/>
        </authorList>
    </citation>
    <scope>NUCLEOTIDE SEQUENCE</scope>
</reference>
<dbReference type="AlphaFoldDB" id="A0A0E9RDE3"/>
<sequence>MWQKLHLSWLTHHLPPTIPSTATSLYFLLFFFCSIKCIKATLKAWTSIDLSKSQNCMRSTCMLLYRTLFRFLCSVLQSRSLP</sequence>
<dbReference type="EMBL" id="GBXM01082077">
    <property type="protein sequence ID" value="JAH26500.1"/>
    <property type="molecule type" value="Transcribed_RNA"/>
</dbReference>
<keyword evidence="1" id="KW-0472">Membrane</keyword>
<reference evidence="2" key="1">
    <citation type="submission" date="2014-11" db="EMBL/GenBank/DDBJ databases">
        <authorList>
            <person name="Amaro Gonzalez C."/>
        </authorList>
    </citation>
    <scope>NUCLEOTIDE SEQUENCE</scope>
</reference>
<accession>A0A0E9RDE3</accession>
<keyword evidence="1" id="KW-1133">Transmembrane helix</keyword>
<organism evidence="2">
    <name type="scientific">Anguilla anguilla</name>
    <name type="common">European freshwater eel</name>
    <name type="synonym">Muraena anguilla</name>
    <dbReference type="NCBI Taxonomy" id="7936"/>
    <lineage>
        <taxon>Eukaryota</taxon>
        <taxon>Metazoa</taxon>
        <taxon>Chordata</taxon>
        <taxon>Craniata</taxon>
        <taxon>Vertebrata</taxon>
        <taxon>Euteleostomi</taxon>
        <taxon>Actinopterygii</taxon>
        <taxon>Neopterygii</taxon>
        <taxon>Teleostei</taxon>
        <taxon>Anguilliformes</taxon>
        <taxon>Anguillidae</taxon>
        <taxon>Anguilla</taxon>
    </lineage>
</organism>